<evidence type="ECO:0000313" key="3">
    <source>
        <dbReference type="Proteomes" id="UP001595859"/>
    </source>
</evidence>
<keyword evidence="1" id="KW-0812">Transmembrane</keyword>
<feature type="transmembrane region" description="Helical" evidence="1">
    <location>
        <begin position="37"/>
        <end position="60"/>
    </location>
</feature>
<evidence type="ECO:0008006" key="4">
    <source>
        <dbReference type="Google" id="ProtNLM"/>
    </source>
</evidence>
<comment type="caution">
    <text evidence="2">The sequence shown here is derived from an EMBL/GenBank/DDBJ whole genome shotgun (WGS) entry which is preliminary data.</text>
</comment>
<evidence type="ECO:0000313" key="2">
    <source>
        <dbReference type="EMBL" id="MFC4856672.1"/>
    </source>
</evidence>
<proteinExistence type="predicted"/>
<keyword evidence="1" id="KW-1133">Transmembrane helix</keyword>
<dbReference type="RefSeq" id="WP_378058632.1">
    <property type="nucleotide sequence ID" value="NZ_JBHSIS010000010.1"/>
</dbReference>
<name>A0ABV9S4P7_9PSEU</name>
<gene>
    <name evidence="2" type="ORF">ACFPCV_24465</name>
</gene>
<feature type="transmembrane region" description="Helical" evidence="1">
    <location>
        <begin position="7"/>
        <end position="25"/>
    </location>
</feature>
<reference evidence="3" key="1">
    <citation type="journal article" date="2019" name="Int. J. Syst. Evol. Microbiol.">
        <title>The Global Catalogue of Microorganisms (GCM) 10K type strain sequencing project: providing services to taxonomists for standard genome sequencing and annotation.</title>
        <authorList>
            <consortium name="The Broad Institute Genomics Platform"/>
            <consortium name="The Broad Institute Genome Sequencing Center for Infectious Disease"/>
            <person name="Wu L."/>
            <person name="Ma J."/>
        </authorList>
    </citation>
    <scope>NUCLEOTIDE SEQUENCE [LARGE SCALE GENOMIC DNA]</scope>
    <source>
        <strain evidence="3">ZS-22-S1</strain>
    </source>
</reference>
<organism evidence="2 3">
    <name type="scientific">Actinophytocola glycyrrhizae</name>
    <dbReference type="NCBI Taxonomy" id="2044873"/>
    <lineage>
        <taxon>Bacteria</taxon>
        <taxon>Bacillati</taxon>
        <taxon>Actinomycetota</taxon>
        <taxon>Actinomycetes</taxon>
        <taxon>Pseudonocardiales</taxon>
        <taxon>Pseudonocardiaceae</taxon>
    </lineage>
</organism>
<accession>A0ABV9S4P7</accession>
<evidence type="ECO:0000256" key="1">
    <source>
        <dbReference type="SAM" id="Phobius"/>
    </source>
</evidence>
<keyword evidence="3" id="KW-1185">Reference proteome</keyword>
<sequence length="68" mass="7043">MKWFTEAIGIVLCIQGVGGGLSALLEGGRSWFLVRYVVPGGAQVAVAAVLALVGVLVLVAGSRKRQYA</sequence>
<protein>
    <recommendedName>
        <fullName evidence="4">GlsB/YeaQ/YmgE family stress response membrane protein</fullName>
    </recommendedName>
</protein>
<dbReference type="EMBL" id="JBHSIS010000010">
    <property type="protein sequence ID" value="MFC4856672.1"/>
    <property type="molecule type" value="Genomic_DNA"/>
</dbReference>
<keyword evidence="1" id="KW-0472">Membrane</keyword>
<dbReference type="Proteomes" id="UP001595859">
    <property type="component" value="Unassembled WGS sequence"/>
</dbReference>